<evidence type="ECO:0000313" key="2">
    <source>
        <dbReference type="Proteomes" id="UP000828941"/>
    </source>
</evidence>
<organism evidence="1 2">
    <name type="scientific">Bauhinia variegata</name>
    <name type="common">Purple orchid tree</name>
    <name type="synonym">Phanera variegata</name>
    <dbReference type="NCBI Taxonomy" id="167791"/>
    <lineage>
        <taxon>Eukaryota</taxon>
        <taxon>Viridiplantae</taxon>
        <taxon>Streptophyta</taxon>
        <taxon>Embryophyta</taxon>
        <taxon>Tracheophyta</taxon>
        <taxon>Spermatophyta</taxon>
        <taxon>Magnoliopsida</taxon>
        <taxon>eudicotyledons</taxon>
        <taxon>Gunneridae</taxon>
        <taxon>Pentapetalae</taxon>
        <taxon>rosids</taxon>
        <taxon>fabids</taxon>
        <taxon>Fabales</taxon>
        <taxon>Fabaceae</taxon>
        <taxon>Cercidoideae</taxon>
        <taxon>Cercideae</taxon>
        <taxon>Bauhiniinae</taxon>
        <taxon>Bauhinia</taxon>
    </lineage>
</organism>
<reference evidence="1 2" key="1">
    <citation type="journal article" date="2022" name="DNA Res.">
        <title>Chromosomal-level genome assembly of the orchid tree Bauhinia variegata (Leguminosae; Cercidoideae) supports the allotetraploid origin hypothesis of Bauhinia.</title>
        <authorList>
            <person name="Zhong Y."/>
            <person name="Chen Y."/>
            <person name="Zheng D."/>
            <person name="Pang J."/>
            <person name="Liu Y."/>
            <person name="Luo S."/>
            <person name="Meng S."/>
            <person name="Qian L."/>
            <person name="Wei D."/>
            <person name="Dai S."/>
            <person name="Zhou R."/>
        </authorList>
    </citation>
    <scope>NUCLEOTIDE SEQUENCE [LARGE SCALE GENOMIC DNA]</scope>
    <source>
        <strain evidence="1">BV-YZ2020</strain>
    </source>
</reference>
<protein>
    <submittedName>
        <fullName evidence="1">Uncharacterized protein</fullName>
    </submittedName>
</protein>
<proteinExistence type="predicted"/>
<dbReference type="Proteomes" id="UP000828941">
    <property type="component" value="Chromosome 13"/>
</dbReference>
<keyword evidence="2" id="KW-1185">Reference proteome</keyword>
<comment type="caution">
    <text evidence="1">The sequence shown here is derived from an EMBL/GenBank/DDBJ whole genome shotgun (WGS) entry which is preliminary data.</text>
</comment>
<sequence length="468" mass="53244">MLAEGWFSERDGCWKQERDALLHLKAISSKVKSQYNYWLNTWVDGTDCCQWENIECNTRRRVSKVNLQRMRDDRLENWYLNLSDFQAFDDIKSLDLTDNSIAGFVENKGICALSKLEMLDLSFNYNISGFDVPQGTNICLANLKILLLKELKIDGTLVAGEFGDLEKLEHLELDGYFNIGNEFFKSIGALTSLKVLSLSSCGIKGSLPFAGPIPNCLGKFPSETQERQPFFSNEIDLEDTENVFPFDYSVELRVTFTTKWRSYTYEGSIIRYMSGIDLSHNNLNGNIPSELGNLMHIRALNLSHNHLSGQIPMTFSNLKQVESLDLSFNNLSGKIPPQLIELTSLKVFSLAYNNLSGSTPEQKGQFMTFDGSSYEGNSFLCGPPLDKSCTPYGIFPNAFDVEAVNNGGIVDMEFFYIGFVVSYTLILFEMAAVLYIEPQLRGAWFYFIESIISYCHYYFSEWFPIQHM</sequence>
<accession>A0ACB9KSE4</accession>
<evidence type="ECO:0000313" key="1">
    <source>
        <dbReference type="EMBL" id="KAI4299953.1"/>
    </source>
</evidence>
<dbReference type="EMBL" id="CM039438">
    <property type="protein sequence ID" value="KAI4299953.1"/>
    <property type="molecule type" value="Genomic_DNA"/>
</dbReference>
<name>A0ACB9KSE4_BAUVA</name>
<gene>
    <name evidence="1" type="ORF">L6164_033373</name>
</gene>